<name>A0A7R9DX03_9NEOP</name>
<dbReference type="AlphaFoldDB" id="A0A7R9DX03"/>
<organism evidence="1">
    <name type="scientific">Timema monikensis</name>
    <dbReference type="NCBI Taxonomy" id="170555"/>
    <lineage>
        <taxon>Eukaryota</taxon>
        <taxon>Metazoa</taxon>
        <taxon>Ecdysozoa</taxon>
        <taxon>Arthropoda</taxon>
        <taxon>Hexapoda</taxon>
        <taxon>Insecta</taxon>
        <taxon>Pterygota</taxon>
        <taxon>Neoptera</taxon>
        <taxon>Polyneoptera</taxon>
        <taxon>Phasmatodea</taxon>
        <taxon>Timematodea</taxon>
        <taxon>Timematoidea</taxon>
        <taxon>Timematidae</taxon>
        <taxon>Timema</taxon>
    </lineage>
</organism>
<evidence type="ECO:0000313" key="1">
    <source>
        <dbReference type="EMBL" id="CAD7423188.1"/>
    </source>
</evidence>
<reference evidence="1" key="1">
    <citation type="submission" date="2020-11" db="EMBL/GenBank/DDBJ databases">
        <authorList>
            <person name="Tran Van P."/>
        </authorList>
    </citation>
    <scope>NUCLEOTIDE SEQUENCE</scope>
</reference>
<gene>
    <name evidence="1" type="ORF">TMSB3V08_LOCUS180</name>
</gene>
<proteinExistence type="predicted"/>
<accession>A0A7R9DX03</accession>
<sequence length="92" mass="10342">MVYRSDSQKAAREGSKKLTVIMSSIVNVETNIGLFYNREKGQVFIIESKSSSLGLNKLSALSECALKWRQNKKSISLFVYPKASNEKHCVNI</sequence>
<protein>
    <submittedName>
        <fullName evidence="1">Uncharacterized protein</fullName>
    </submittedName>
</protein>
<dbReference type="EMBL" id="OB792650">
    <property type="protein sequence ID" value="CAD7423188.1"/>
    <property type="molecule type" value="Genomic_DNA"/>
</dbReference>